<dbReference type="CDD" id="cd07023">
    <property type="entry name" value="S49_Sppa_N_C"/>
    <property type="match status" value="1"/>
</dbReference>
<dbReference type="EMBL" id="UINC01033286">
    <property type="protein sequence ID" value="SVB22326.1"/>
    <property type="molecule type" value="Genomic_DNA"/>
</dbReference>
<dbReference type="Gene3D" id="3.90.226.10">
    <property type="entry name" value="2-enoyl-CoA Hydratase, Chain A, domain 1"/>
    <property type="match status" value="2"/>
</dbReference>
<dbReference type="InterPro" id="IPR029045">
    <property type="entry name" value="ClpP/crotonase-like_dom_sf"/>
</dbReference>
<dbReference type="NCBIfam" id="TIGR00706">
    <property type="entry name" value="SppA_dom"/>
    <property type="match status" value="1"/>
</dbReference>
<name>A0A382C8D7_9ZZZZ</name>
<dbReference type="GO" id="GO:0008236">
    <property type="term" value="F:serine-type peptidase activity"/>
    <property type="evidence" value="ECO:0007669"/>
    <property type="project" value="UniProtKB-KW"/>
</dbReference>
<dbReference type="PANTHER" id="PTHR42987:SF7">
    <property type="entry name" value="SIGNAL PEPTIDE PEPTIDASE SPPA-RELATED"/>
    <property type="match status" value="1"/>
</dbReference>
<evidence type="ECO:0000313" key="6">
    <source>
        <dbReference type="EMBL" id="SVB22326.1"/>
    </source>
</evidence>
<evidence type="ECO:0000256" key="3">
    <source>
        <dbReference type="ARBA" id="ARBA00022801"/>
    </source>
</evidence>
<dbReference type="Pfam" id="PF01343">
    <property type="entry name" value="Peptidase_S49"/>
    <property type="match status" value="1"/>
</dbReference>
<reference evidence="6" key="1">
    <citation type="submission" date="2018-05" db="EMBL/GenBank/DDBJ databases">
        <authorList>
            <person name="Lanie J.A."/>
            <person name="Ng W.-L."/>
            <person name="Kazmierczak K.M."/>
            <person name="Andrzejewski T.M."/>
            <person name="Davidsen T.M."/>
            <person name="Wayne K.J."/>
            <person name="Tettelin H."/>
            <person name="Glass J.I."/>
            <person name="Rusch D."/>
            <person name="Podicherti R."/>
            <person name="Tsui H.-C.T."/>
            <person name="Winkler M.E."/>
        </authorList>
    </citation>
    <scope>NUCLEOTIDE SEQUENCE</scope>
</reference>
<dbReference type="InterPro" id="IPR004635">
    <property type="entry name" value="Pept_S49_SppA"/>
</dbReference>
<organism evidence="6">
    <name type="scientific">marine metagenome</name>
    <dbReference type="NCBI Taxonomy" id="408172"/>
    <lineage>
        <taxon>unclassified sequences</taxon>
        <taxon>metagenomes</taxon>
        <taxon>ecological metagenomes</taxon>
    </lineage>
</organism>
<keyword evidence="2" id="KW-0645">Protease</keyword>
<evidence type="ECO:0000256" key="4">
    <source>
        <dbReference type="ARBA" id="ARBA00022825"/>
    </source>
</evidence>
<keyword evidence="4" id="KW-0720">Serine protease</keyword>
<dbReference type="AlphaFoldDB" id="A0A382C8D7"/>
<dbReference type="InterPro" id="IPR047272">
    <property type="entry name" value="S49_SppA_C"/>
</dbReference>
<sequence length="266" mass="29025">VIPWEDTLPSGPKVGIVEINFPITESKNIVEDLNYFNEKSNIIAIVVRLDTPGGGVAASQEIYEKVKIIADKSKKPIIASMGGVAASGGYYIALGADTIIANPGTATGSIGVIMSYPVIGELMDKIGIQYETIKSGKLKDSGSLFRNLTEEERVYFQGLIDDLHSQFEMVVSQERQIPIKEIGKYATGRVYSGKQAVNAGLIDILGTFEDAVHLAAQKAGYLDTPEIVYPPEEKKGLMDILFGDIFQSSTIENLVMFPRPEFKLPY</sequence>
<feature type="domain" description="Peptidase S49" evidence="5">
    <location>
        <begin position="71"/>
        <end position="219"/>
    </location>
</feature>
<accession>A0A382C8D7</accession>
<protein>
    <recommendedName>
        <fullName evidence="5">Peptidase S49 domain-containing protein</fullName>
    </recommendedName>
</protein>
<comment type="similarity">
    <text evidence="1">Belongs to the peptidase S49 family.</text>
</comment>
<dbReference type="InterPro" id="IPR002142">
    <property type="entry name" value="Peptidase_S49"/>
</dbReference>
<evidence type="ECO:0000256" key="2">
    <source>
        <dbReference type="ARBA" id="ARBA00022670"/>
    </source>
</evidence>
<dbReference type="SUPFAM" id="SSF52096">
    <property type="entry name" value="ClpP/crotonase"/>
    <property type="match status" value="1"/>
</dbReference>
<gene>
    <name evidence="6" type="ORF">METZ01_LOCUS175180</name>
</gene>
<keyword evidence="3" id="KW-0378">Hydrolase</keyword>
<dbReference type="PANTHER" id="PTHR42987">
    <property type="entry name" value="PEPTIDASE S49"/>
    <property type="match status" value="1"/>
</dbReference>
<feature type="non-terminal residue" evidence="6">
    <location>
        <position position="1"/>
    </location>
</feature>
<proteinExistence type="inferred from homology"/>
<evidence type="ECO:0000256" key="1">
    <source>
        <dbReference type="ARBA" id="ARBA00008683"/>
    </source>
</evidence>
<evidence type="ECO:0000259" key="5">
    <source>
        <dbReference type="Pfam" id="PF01343"/>
    </source>
</evidence>
<dbReference type="GO" id="GO:0006508">
    <property type="term" value="P:proteolysis"/>
    <property type="evidence" value="ECO:0007669"/>
    <property type="project" value="UniProtKB-KW"/>
</dbReference>